<sequence length="526" mass="59979">MARIPILNDPGQLNTGNQTIRTPDLPAVTNASIGKALGDVGSVAFDISEKAKRANDVTKLTEASLAMNKAQADFATWQQSPEGQDEKNWLPKWQSLQNDIKSTFDKEALTPDARLQLTDRFSNWATRGTIQVQASAIKQTGQRMEQSIENAVKSKDYGTARQGVKDAVKAGLILPEQGKAKNLAIDASEKDEKWNSYVLQRERLADPTSRTQESIFQLERMLDASRDSMEPERYQLEVDNLNDMKDETFVYQEIQKNPERVVEMMNNPDFAPSLSAPQQREKIKNQALARIEEMQMEEQRAVMNGILTGNIQNMKQAETLMPRSDAIVKAKIQSVFDKKPPTQYEAHILKRSLEKAIEEYDPTNDPEDSKMFTIIDTINRLNLYDEKTTSKLRDKFYQKQDGRKPPSPIESEIANHKKFLDYVYEPKLKALMDSKTGEVPVDKQEEFRSLLSIRDQLATDFERMVEAGEIKTREQARNASVRMLAEPYANQVIDYYRYAPSSNGQSGQLQLTPEEIQMIEKQRLQK</sequence>
<name>A0A6J5NAN4_9CAUD</name>
<reference evidence="1" key="1">
    <citation type="submission" date="2020-04" db="EMBL/GenBank/DDBJ databases">
        <authorList>
            <person name="Chiriac C."/>
            <person name="Salcher M."/>
            <person name="Ghai R."/>
            <person name="Kavagutti S V."/>
        </authorList>
    </citation>
    <scope>NUCLEOTIDE SEQUENCE</scope>
</reference>
<protein>
    <submittedName>
        <fullName evidence="1">Uncharacterized protein</fullName>
    </submittedName>
</protein>
<proteinExistence type="predicted"/>
<organism evidence="1">
    <name type="scientific">uncultured Caudovirales phage</name>
    <dbReference type="NCBI Taxonomy" id="2100421"/>
    <lineage>
        <taxon>Viruses</taxon>
        <taxon>Duplodnaviria</taxon>
        <taxon>Heunggongvirae</taxon>
        <taxon>Uroviricota</taxon>
        <taxon>Caudoviricetes</taxon>
        <taxon>Peduoviridae</taxon>
        <taxon>Maltschvirus</taxon>
        <taxon>Maltschvirus maltsch</taxon>
    </lineage>
</organism>
<gene>
    <name evidence="1" type="ORF">UFOVP673_15</name>
</gene>
<evidence type="ECO:0000313" key="1">
    <source>
        <dbReference type="EMBL" id="CAB4155662.1"/>
    </source>
</evidence>
<accession>A0A6J5NAN4</accession>
<dbReference type="EMBL" id="LR796631">
    <property type="protein sequence ID" value="CAB4155662.1"/>
    <property type="molecule type" value="Genomic_DNA"/>
</dbReference>